<proteinExistence type="predicted"/>
<feature type="compositionally biased region" description="Polar residues" evidence="7">
    <location>
        <begin position="370"/>
        <end position="379"/>
    </location>
</feature>
<evidence type="ECO:0000256" key="6">
    <source>
        <dbReference type="PROSITE-ProRule" id="PRU10141"/>
    </source>
</evidence>
<dbReference type="GO" id="GO:0007059">
    <property type="term" value="P:chromosome segregation"/>
    <property type="evidence" value="ECO:0007669"/>
    <property type="project" value="TreeGrafter"/>
</dbReference>
<evidence type="ECO:0000256" key="2">
    <source>
        <dbReference type="ARBA" id="ARBA00022679"/>
    </source>
</evidence>
<evidence type="ECO:0000256" key="4">
    <source>
        <dbReference type="ARBA" id="ARBA00022777"/>
    </source>
</evidence>
<dbReference type="GO" id="GO:0005634">
    <property type="term" value="C:nucleus"/>
    <property type="evidence" value="ECO:0007669"/>
    <property type="project" value="TreeGrafter"/>
</dbReference>
<dbReference type="Pfam" id="PF00069">
    <property type="entry name" value="Pkinase"/>
    <property type="match status" value="1"/>
</dbReference>
<keyword evidence="3 6" id="KW-0547">Nucleotide-binding</keyword>
<feature type="compositionally biased region" description="Low complexity" evidence="7">
    <location>
        <begin position="115"/>
        <end position="155"/>
    </location>
</feature>
<dbReference type="InterPro" id="IPR008271">
    <property type="entry name" value="Ser/Thr_kinase_AS"/>
</dbReference>
<dbReference type="GO" id="GO:0034501">
    <property type="term" value="P:protein localization to kinetochore"/>
    <property type="evidence" value="ECO:0007669"/>
    <property type="project" value="TreeGrafter"/>
</dbReference>
<sequence length="806" mass="88060">MNPNCNTSGDASERRGCPREPFRKPTVFQQLQSTCDDGDITSEAEECLRPMKLSALTKAILGVNYHSDVSSPGESSLAERAPRTPNKSCIPGPVRPTSGDQESLWRCSQERENRPSSTPPSSIRSRVASRRSSIPTARRSASAASNKSSPAMNPADSARPRKRVVRLHSNSSANAANNSSFTPGYLRRTVSSSTKVKRPESSDGPKLAKPISPVSQQETSVETPEIPVRTVRIALGSSGHKRTSAASSSALSIHNTRSASREVGPGSASITRPSVPAVKRAVKTPGGYLSGPARRGLRRQSEEVPKLQESNVCEQLLQVRNQQAPLSSASNPTGTVESGSPLSKQRFSQIRDRQAPPYSASNPVDFVASGSPTNNQRPSQVRKRQAPPLLASNPVDSDVSGSPVVAPVPLDKPQNDDKENEAPSMARLMIHGKDSALVSSNRPNQRQAPPPPPKMSVVDTVTTSAGASTAGQGSRKKQFLFRINGRSYTRIDTLGRGGSGKVYRVSAESGKLLALKRLSLGTLNEKTKSFQWQEVDLLKRLTGVDRVVQMIDYEYSPSKETLSLVLEAGELDFQTFLRGRNQEDSGFDPAFVRYWWKEMVECVRAVHARDIVHSDLKPANFVLCQGRLKVIDFGIANRIEIEETVHVHRESQVGTPNYLSPESLLDINEYALSSAAQRLITAPQNQKVRHYKIGKASDIWSLGCILYQMVYGAPPFANSPHMIARVQAICDWDHIIPFPEIAVDNTRLPPSLLRTMRRCLNRDASLRPTCEELLAKTDPFLYPLEPQGTCTCWRTAIDAGAKQGGE</sequence>
<dbReference type="Gene3D" id="3.30.200.20">
    <property type="entry name" value="Phosphorylase Kinase, domain 1"/>
    <property type="match status" value="1"/>
</dbReference>
<gene>
    <name evidence="9" type="ORF">B0T15DRAFT_66839</name>
</gene>
<feature type="compositionally biased region" description="Low complexity" evidence="7">
    <location>
        <begin position="169"/>
        <end position="180"/>
    </location>
</feature>
<feature type="compositionally biased region" description="Polar residues" evidence="7">
    <location>
        <begin position="1"/>
        <end position="10"/>
    </location>
</feature>
<dbReference type="SUPFAM" id="SSF56112">
    <property type="entry name" value="Protein kinase-like (PK-like)"/>
    <property type="match status" value="1"/>
</dbReference>
<evidence type="ECO:0000256" key="1">
    <source>
        <dbReference type="ARBA" id="ARBA00022527"/>
    </source>
</evidence>
<keyword evidence="10" id="KW-1185">Reference proteome</keyword>
<feature type="region of interest" description="Disordered" evidence="7">
    <location>
        <begin position="438"/>
        <end position="457"/>
    </location>
</feature>
<feature type="compositionally biased region" description="Polar residues" evidence="7">
    <location>
        <begin position="244"/>
        <end position="258"/>
    </location>
</feature>
<organism evidence="9 10">
    <name type="scientific">Chaetomium strumarium</name>
    <dbReference type="NCBI Taxonomy" id="1170767"/>
    <lineage>
        <taxon>Eukaryota</taxon>
        <taxon>Fungi</taxon>
        <taxon>Dikarya</taxon>
        <taxon>Ascomycota</taxon>
        <taxon>Pezizomycotina</taxon>
        <taxon>Sordariomycetes</taxon>
        <taxon>Sordariomycetidae</taxon>
        <taxon>Sordariales</taxon>
        <taxon>Chaetomiaceae</taxon>
        <taxon>Chaetomium</taxon>
    </lineage>
</organism>
<feature type="binding site" evidence="6">
    <location>
        <position position="516"/>
    </location>
    <ligand>
        <name>ATP</name>
        <dbReference type="ChEBI" id="CHEBI:30616"/>
    </ligand>
</feature>
<dbReference type="InterPro" id="IPR011009">
    <property type="entry name" value="Kinase-like_dom_sf"/>
</dbReference>
<dbReference type="GeneID" id="87890007"/>
<feature type="domain" description="Protein kinase" evidence="8">
    <location>
        <begin position="488"/>
        <end position="781"/>
    </location>
</feature>
<keyword evidence="2" id="KW-0808">Transferase</keyword>
<dbReference type="AlphaFoldDB" id="A0AAJ0H455"/>
<feature type="compositionally biased region" description="Polar residues" evidence="7">
    <location>
        <begin position="213"/>
        <end position="222"/>
    </location>
</feature>
<dbReference type="EMBL" id="JAUDZG010000001">
    <property type="protein sequence ID" value="KAK3311219.1"/>
    <property type="molecule type" value="Genomic_DNA"/>
</dbReference>
<feature type="compositionally biased region" description="Low complexity" evidence="7">
    <location>
        <begin position="392"/>
        <end position="409"/>
    </location>
</feature>
<dbReference type="Proteomes" id="UP001273166">
    <property type="component" value="Unassembled WGS sequence"/>
</dbReference>
<dbReference type="PANTHER" id="PTHR22974">
    <property type="entry name" value="MIXED LINEAGE PROTEIN KINASE"/>
    <property type="match status" value="1"/>
</dbReference>
<dbReference type="Gene3D" id="1.10.510.10">
    <property type="entry name" value="Transferase(Phosphotransferase) domain 1"/>
    <property type="match status" value="1"/>
</dbReference>
<keyword evidence="4 9" id="KW-0418">Kinase</keyword>
<dbReference type="PROSITE" id="PS00108">
    <property type="entry name" value="PROTEIN_KINASE_ST"/>
    <property type="match status" value="1"/>
</dbReference>
<dbReference type="GO" id="GO:0000776">
    <property type="term" value="C:kinetochore"/>
    <property type="evidence" value="ECO:0007669"/>
    <property type="project" value="TreeGrafter"/>
</dbReference>
<dbReference type="SMART" id="SM00220">
    <property type="entry name" value="S_TKc"/>
    <property type="match status" value="1"/>
</dbReference>
<comment type="caution">
    <text evidence="9">The sequence shown here is derived from an EMBL/GenBank/DDBJ whole genome shotgun (WGS) entry which is preliminary data.</text>
</comment>
<dbReference type="PROSITE" id="PS50011">
    <property type="entry name" value="PROTEIN_KINASE_DOM"/>
    <property type="match status" value="1"/>
</dbReference>
<accession>A0AAJ0H455</accession>
<dbReference type="PANTHER" id="PTHR22974:SF21">
    <property type="entry name" value="DUAL SPECIFICITY PROTEIN KINASE TTK"/>
    <property type="match status" value="1"/>
</dbReference>
<evidence type="ECO:0000259" key="8">
    <source>
        <dbReference type="PROSITE" id="PS50011"/>
    </source>
</evidence>
<evidence type="ECO:0000256" key="3">
    <source>
        <dbReference type="ARBA" id="ARBA00022741"/>
    </source>
</evidence>
<protein>
    <submittedName>
        <fullName evidence="9">Kinase-like domain-containing protein</fullName>
    </submittedName>
</protein>
<dbReference type="FunFam" id="3.30.200.20:FF:000131">
    <property type="entry name" value="Dual specificity protein kinase TTK"/>
    <property type="match status" value="1"/>
</dbReference>
<keyword evidence="1" id="KW-0723">Serine/threonine-protein kinase</keyword>
<dbReference type="PROSITE" id="PS00107">
    <property type="entry name" value="PROTEIN_KINASE_ATP"/>
    <property type="match status" value="1"/>
</dbReference>
<reference evidence="9" key="1">
    <citation type="journal article" date="2023" name="Mol. Phylogenet. Evol.">
        <title>Genome-scale phylogeny and comparative genomics of the fungal order Sordariales.</title>
        <authorList>
            <person name="Hensen N."/>
            <person name="Bonometti L."/>
            <person name="Westerberg I."/>
            <person name="Brannstrom I.O."/>
            <person name="Guillou S."/>
            <person name="Cros-Aarteil S."/>
            <person name="Calhoun S."/>
            <person name="Haridas S."/>
            <person name="Kuo A."/>
            <person name="Mondo S."/>
            <person name="Pangilinan J."/>
            <person name="Riley R."/>
            <person name="LaButti K."/>
            <person name="Andreopoulos B."/>
            <person name="Lipzen A."/>
            <person name="Chen C."/>
            <person name="Yan M."/>
            <person name="Daum C."/>
            <person name="Ng V."/>
            <person name="Clum A."/>
            <person name="Steindorff A."/>
            <person name="Ohm R.A."/>
            <person name="Martin F."/>
            <person name="Silar P."/>
            <person name="Natvig D.O."/>
            <person name="Lalanne C."/>
            <person name="Gautier V."/>
            <person name="Ament-Velasquez S.L."/>
            <person name="Kruys A."/>
            <person name="Hutchinson M.I."/>
            <person name="Powell A.J."/>
            <person name="Barry K."/>
            <person name="Miller A.N."/>
            <person name="Grigoriev I.V."/>
            <person name="Debuchy R."/>
            <person name="Gladieux P."/>
            <person name="Hiltunen Thoren M."/>
            <person name="Johannesson H."/>
        </authorList>
    </citation>
    <scope>NUCLEOTIDE SEQUENCE</scope>
    <source>
        <strain evidence="9">CBS 333.67</strain>
    </source>
</reference>
<dbReference type="GO" id="GO:0033316">
    <property type="term" value="P:meiotic spindle assembly checkpoint signaling"/>
    <property type="evidence" value="ECO:0007669"/>
    <property type="project" value="TreeGrafter"/>
</dbReference>
<keyword evidence="5 6" id="KW-0067">ATP-binding</keyword>
<dbReference type="GO" id="GO:0004712">
    <property type="term" value="F:protein serine/threonine/tyrosine kinase activity"/>
    <property type="evidence" value="ECO:0007669"/>
    <property type="project" value="TreeGrafter"/>
</dbReference>
<evidence type="ECO:0000256" key="5">
    <source>
        <dbReference type="ARBA" id="ARBA00022840"/>
    </source>
</evidence>
<dbReference type="GO" id="GO:0005524">
    <property type="term" value="F:ATP binding"/>
    <property type="evidence" value="ECO:0007669"/>
    <property type="project" value="UniProtKB-UniRule"/>
</dbReference>
<feature type="region of interest" description="Disordered" evidence="7">
    <location>
        <begin position="1"/>
        <end position="30"/>
    </location>
</feature>
<dbReference type="InterPro" id="IPR017441">
    <property type="entry name" value="Protein_kinase_ATP_BS"/>
</dbReference>
<evidence type="ECO:0000313" key="9">
    <source>
        <dbReference type="EMBL" id="KAK3311219.1"/>
    </source>
</evidence>
<feature type="region of interest" description="Disordered" evidence="7">
    <location>
        <begin position="66"/>
        <end position="306"/>
    </location>
</feature>
<evidence type="ECO:0000313" key="10">
    <source>
        <dbReference type="Proteomes" id="UP001273166"/>
    </source>
</evidence>
<dbReference type="GO" id="GO:0007094">
    <property type="term" value="P:mitotic spindle assembly checkpoint signaling"/>
    <property type="evidence" value="ECO:0007669"/>
    <property type="project" value="TreeGrafter"/>
</dbReference>
<dbReference type="RefSeq" id="XP_062726999.1">
    <property type="nucleotide sequence ID" value="XM_062871178.1"/>
</dbReference>
<feature type="compositionally biased region" description="Basic and acidic residues" evidence="7">
    <location>
        <begin position="11"/>
        <end position="23"/>
    </location>
</feature>
<dbReference type="InterPro" id="IPR000719">
    <property type="entry name" value="Prot_kinase_dom"/>
</dbReference>
<name>A0AAJ0H455_9PEZI</name>
<feature type="compositionally biased region" description="Polar residues" evidence="7">
    <location>
        <begin position="323"/>
        <end position="348"/>
    </location>
</feature>
<reference evidence="9" key="2">
    <citation type="submission" date="2023-06" db="EMBL/GenBank/DDBJ databases">
        <authorList>
            <consortium name="Lawrence Berkeley National Laboratory"/>
            <person name="Mondo S.J."/>
            <person name="Hensen N."/>
            <person name="Bonometti L."/>
            <person name="Westerberg I."/>
            <person name="Brannstrom I.O."/>
            <person name="Guillou S."/>
            <person name="Cros-Aarteil S."/>
            <person name="Calhoun S."/>
            <person name="Haridas S."/>
            <person name="Kuo A."/>
            <person name="Pangilinan J."/>
            <person name="Riley R."/>
            <person name="Labutti K."/>
            <person name="Andreopoulos B."/>
            <person name="Lipzen A."/>
            <person name="Chen C."/>
            <person name="Yanf M."/>
            <person name="Daum C."/>
            <person name="Ng V."/>
            <person name="Clum A."/>
            <person name="Steindorff A."/>
            <person name="Ohm R."/>
            <person name="Martin F."/>
            <person name="Silar P."/>
            <person name="Natvig D."/>
            <person name="Lalanne C."/>
            <person name="Gautier V."/>
            <person name="Ament-Velasquez S.L."/>
            <person name="Kruys A."/>
            <person name="Hutchinson M.I."/>
            <person name="Powell A.J."/>
            <person name="Barry K."/>
            <person name="Miller A.N."/>
            <person name="Grigoriev I.V."/>
            <person name="Debuchy R."/>
            <person name="Gladieux P."/>
            <person name="Thoren M.H."/>
            <person name="Johannesson H."/>
        </authorList>
    </citation>
    <scope>NUCLEOTIDE SEQUENCE</scope>
    <source>
        <strain evidence="9">CBS 333.67</strain>
    </source>
</reference>
<feature type="region of interest" description="Disordered" evidence="7">
    <location>
        <begin position="323"/>
        <end position="420"/>
    </location>
</feature>
<dbReference type="GO" id="GO:0004674">
    <property type="term" value="F:protein serine/threonine kinase activity"/>
    <property type="evidence" value="ECO:0007669"/>
    <property type="project" value="UniProtKB-KW"/>
</dbReference>
<evidence type="ECO:0000256" key="7">
    <source>
        <dbReference type="SAM" id="MobiDB-lite"/>
    </source>
</evidence>